<dbReference type="EMBL" id="JASPKY010000515">
    <property type="protein sequence ID" value="KAK9694379.1"/>
    <property type="molecule type" value="Genomic_DNA"/>
</dbReference>
<dbReference type="Proteomes" id="UP001458880">
    <property type="component" value="Unassembled WGS sequence"/>
</dbReference>
<proteinExistence type="predicted"/>
<protein>
    <recommendedName>
        <fullName evidence="4">Secreted protein</fullName>
    </recommendedName>
</protein>
<keyword evidence="3" id="KW-1185">Reference proteome</keyword>
<feature type="region of interest" description="Disordered" evidence="1">
    <location>
        <begin position="60"/>
        <end position="83"/>
    </location>
</feature>
<organism evidence="2 3">
    <name type="scientific">Popillia japonica</name>
    <name type="common">Japanese beetle</name>
    <dbReference type="NCBI Taxonomy" id="7064"/>
    <lineage>
        <taxon>Eukaryota</taxon>
        <taxon>Metazoa</taxon>
        <taxon>Ecdysozoa</taxon>
        <taxon>Arthropoda</taxon>
        <taxon>Hexapoda</taxon>
        <taxon>Insecta</taxon>
        <taxon>Pterygota</taxon>
        <taxon>Neoptera</taxon>
        <taxon>Endopterygota</taxon>
        <taxon>Coleoptera</taxon>
        <taxon>Polyphaga</taxon>
        <taxon>Scarabaeiformia</taxon>
        <taxon>Scarabaeidae</taxon>
        <taxon>Rutelinae</taxon>
        <taxon>Popillia</taxon>
    </lineage>
</organism>
<evidence type="ECO:0008006" key="4">
    <source>
        <dbReference type="Google" id="ProtNLM"/>
    </source>
</evidence>
<reference evidence="2 3" key="1">
    <citation type="journal article" date="2024" name="BMC Genomics">
        <title>De novo assembly and annotation of Popillia japonica's genome with initial clues to its potential as an invasive pest.</title>
        <authorList>
            <person name="Cucini C."/>
            <person name="Boschi S."/>
            <person name="Funari R."/>
            <person name="Cardaioli E."/>
            <person name="Iannotti N."/>
            <person name="Marturano G."/>
            <person name="Paoli F."/>
            <person name="Bruttini M."/>
            <person name="Carapelli A."/>
            <person name="Frati F."/>
            <person name="Nardi F."/>
        </authorList>
    </citation>
    <scope>NUCLEOTIDE SEQUENCE [LARGE SCALE GENOMIC DNA]</scope>
    <source>
        <strain evidence="2">DMR45628</strain>
    </source>
</reference>
<dbReference type="AlphaFoldDB" id="A0AAW1IWA3"/>
<accession>A0AAW1IWA3</accession>
<evidence type="ECO:0000313" key="2">
    <source>
        <dbReference type="EMBL" id="KAK9694379.1"/>
    </source>
</evidence>
<gene>
    <name evidence="2" type="ORF">QE152_g33585</name>
</gene>
<sequence length="83" mass="8700">MRSTLSFLSGAVAGSLKVRGIRACIAWMSAGAPVLRDTDSWSSATSLPYRGTCLCRDDVSPPPPAPGTGTRKRKSLVGFSVCL</sequence>
<name>A0AAW1IWA3_POPJA</name>
<evidence type="ECO:0000256" key="1">
    <source>
        <dbReference type="SAM" id="MobiDB-lite"/>
    </source>
</evidence>
<evidence type="ECO:0000313" key="3">
    <source>
        <dbReference type="Proteomes" id="UP001458880"/>
    </source>
</evidence>
<comment type="caution">
    <text evidence="2">The sequence shown here is derived from an EMBL/GenBank/DDBJ whole genome shotgun (WGS) entry which is preliminary data.</text>
</comment>